<dbReference type="PROSITE" id="PS51257">
    <property type="entry name" value="PROKAR_LIPOPROTEIN"/>
    <property type="match status" value="1"/>
</dbReference>
<accession>A0A7L5E5P2</accession>
<dbReference type="GO" id="GO:0046872">
    <property type="term" value="F:metal ion binding"/>
    <property type="evidence" value="ECO:0007669"/>
    <property type="project" value="UniProtKB-KW"/>
</dbReference>
<name>A0A7L5E5P2_9SPHI</name>
<evidence type="ECO:0000259" key="5">
    <source>
        <dbReference type="SMART" id="SM00892"/>
    </source>
</evidence>
<dbReference type="InterPro" id="IPR040255">
    <property type="entry name" value="Non-specific_endonuclease"/>
</dbReference>
<dbReference type="GO" id="GO:0016787">
    <property type="term" value="F:hydrolase activity"/>
    <property type="evidence" value="ECO:0007669"/>
    <property type="project" value="InterPro"/>
</dbReference>
<feature type="region of interest" description="Disordered" evidence="3">
    <location>
        <begin position="216"/>
        <end position="246"/>
    </location>
</feature>
<keyword evidence="6" id="KW-0540">Nuclease</keyword>
<dbReference type="AlphaFoldDB" id="A0A7L5E5P2"/>
<evidence type="ECO:0000256" key="1">
    <source>
        <dbReference type="PIRSR" id="PIRSR640255-1"/>
    </source>
</evidence>
<keyword evidence="2" id="KW-0479">Metal-binding</keyword>
<feature type="compositionally biased region" description="Low complexity" evidence="3">
    <location>
        <begin position="29"/>
        <end position="43"/>
    </location>
</feature>
<feature type="domain" description="DNA/RNA non-specific endonuclease/pyrophosphatase/phosphodiesterase" evidence="5">
    <location>
        <begin position="273"/>
        <end position="484"/>
    </location>
</feature>
<proteinExistence type="predicted"/>
<dbReference type="SUPFAM" id="SSF54060">
    <property type="entry name" value="His-Me finger endonucleases"/>
    <property type="match status" value="1"/>
</dbReference>
<feature type="region of interest" description="Disordered" evidence="3">
    <location>
        <begin position="21"/>
        <end position="46"/>
    </location>
</feature>
<dbReference type="InterPro" id="IPR001604">
    <property type="entry name" value="Endo_G_ENPP1-like_dom"/>
</dbReference>
<dbReference type="PANTHER" id="PTHR13966">
    <property type="entry name" value="ENDONUCLEASE RELATED"/>
    <property type="match status" value="1"/>
</dbReference>
<dbReference type="GO" id="GO:0003676">
    <property type="term" value="F:nucleic acid binding"/>
    <property type="evidence" value="ECO:0007669"/>
    <property type="project" value="InterPro"/>
</dbReference>
<dbReference type="InterPro" id="IPR044925">
    <property type="entry name" value="His-Me_finger_sf"/>
</dbReference>
<dbReference type="KEGG" id="mrob:HH214_09980"/>
<sequence length="497" mass="53347">MNYKTLLIGLSISLALSSCKKDRNDDSGTNTGTTTPPKPFTITEDFENGTKTSYDVGDVSTITGSWNMDGTLLGTDKSDIKDGKKDVRIQGTKNNAKRNGMLTMNFDVRHLSTISIKSAFTNFSDKQRVSSTVPVPLKATWELQVSKDGGKNFTKMGETVTDADTILITTTYKITDTTAQRFRIVNTSDYNGDNRVRINIDDIVFSGVGESGIVVGGSPDTAPVDTTSSSSATPARGVTVGTDAPPASGDNNNILLGMPSNANNITTTDYLINQGYYVESYNATRGTPNWVSWHLDATNTTQVVGRQDNFAAFSGLPSTFYAVQSNSYSGSGFDRGHNCPSADRTSSANANSATFLMTNMIPQAPNSNQETWANLENYLRAQTTQGYEVYIIMGSYGTGGTGSNGTANTINGGHVTVPSNVWKVAVLIPNGNTDIVRISNTTRVIAVNTPNVNSINSDWTKYIVTVRDIEKATGYNLLSQLPQSVQDAIETSKDSGI</sequence>
<feature type="active site" description="Proton acceptor" evidence="1">
    <location>
        <position position="337"/>
    </location>
</feature>
<dbReference type="RefSeq" id="WP_169607315.1">
    <property type="nucleotide sequence ID" value="NZ_CP051682.1"/>
</dbReference>
<reference evidence="6 7" key="1">
    <citation type="submission" date="2020-04" db="EMBL/GenBank/DDBJ databases">
        <title>Genome sequencing of novel species.</title>
        <authorList>
            <person name="Heo J."/>
            <person name="Kim S.-J."/>
            <person name="Kim J.-S."/>
            <person name="Hong S.-B."/>
            <person name="Kwon S.-W."/>
        </authorList>
    </citation>
    <scope>NUCLEOTIDE SEQUENCE [LARGE SCALE GENOMIC DNA]</scope>
    <source>
        <strain evidence="6 7">F39-2</strain>
    </source>
</reference>
<gene>
    <name evidence="6" type="ORF">HH214_09980</name>
</gene>
<evidence type="ECO:0000259" key="4">
    <source>
        <dbReference type="SMART" id="SM00477"/>
    </source>
</evidence>
<dbReference type="InterPro" id="IPR020821">
    <property type="entry name" value="ENPP1-3/EXOG-like_nuc-like"/>
</dbReference>
<dbReference type="CDD" id="cd00091">
    <property type="entry name" value="NUC"/>
    <property type="match status" value="1"/>
</dbReference>
<dbReference type="PANTHER" id="PTHR13966:SF5">
    <property type="entry name" value="ENDONUCLEASE G, MITOCHONDRIAL"/>
    <property type="match status" value="1"/>
</dbReference>
<keyword evidence="6" id="KW-0255">Endonuclease</keyword>
<dbReference type="Gene3D" id="3.40.570.10">
    <property type="entry name" value="Extracellular Endonuclease, subunit A"/>
    <property type="match status" value="1"/>
</dbReference>
<evidence type="ECO:0000313" key="6">
    <source>
        <dbReference type="EMBL" id="QJD96173.1"/>
    </source>
</evidence>
<keyword evidence="7" id="KW-1185">Reference proteome</keyword>
<evidence type="ECO:0000256" key="2">
    <source>
        <dbReference type="PIRSR" id="PIRSR640255-2"/>
    </source>
</evidence>
<dbReference type="EMBL" id="CP051682">
    <property type="protein sequence ID" value="QJD96173.1"/>
    <property type="molecule type" value="Genomic_DNA"/>
</dbReference>
<feature type="compositionally biased region" description="Polar residues" evidence="3">
    <location>
        <begin position="224"/>
        <end position="233"/>
    </location>
</feature>
<feature type="domain" description="ENPP1-3/EXOG-like endonuclease/phosphodiesterase" evidence="4">
    <location>
        <begin position="274"/>
        <end position="484"/>
    </location>
</feature>
<evidence type="ECO:0000256" key="3">
    <source>
        <dbReference type="SAM" id="MobiDB-lite"/>
    </source>
</evidence>
<feature type="binding site" evidence="2">
    <location>
        <position position="368"/>
    </location>
    <ligand>
        <name>Mg(2+)</name>
        <dbReference type="ChEBI" id="CHEBI:18420"/>
        <note>catalytic</note>
    </ligand>
</feature>
<dbReference type="GO" id="GO:0004519">
    <property type="term" value="F:endonuclease activity"/>
    <property type="evidence" value="ECO:0007669"/>
    <property type="project" value="UniProtKB-KW"/>
</dbReference>
<organism evidence="6 7">
    <name type="scientific">Mucilaginibacter robiniae</name>
    <dbReference type="NCBI Taxonomy" id="2728022"/>
    <lineage>
        <taxon>Bacteria</taxon>
        <taxon>Pseudomonadati</taxon>
        <taxon>Bacteroidota</taxon>
        <taxon>Sphingobacteriia</taxon>
        <taxon>Sphingobacteriales</taxon>
        <taxon>Sphingobacteriaceae</taxon>
        <taxon>Mucilaginibacter</taxon>
    </lineage>
</organism>
<dbReference type="Proteomes" id="UP000503278">
    <property type="component" value="Chromosome"/>
</dbReference>
<keyword evidence="6" id="KW-0378">Hydrolase</keyword>
<protein>
    <submittedName>
        <fullName evidence="6">DNA/RNA non-specific endonuclease</fullName>
    </submittedName>
</protein>
<dbReference type="Pfam" id="PF01223">
    <property type="entry name" value="Endonuclease_NS"/>
    <property type="match status" value="1"/>
</dbReference>
<evidence type="ECO:0000313" key="7">
    <source>
        <dbReference type="Proteomes" id="UP000503278"/>
    </source>
</evidence>
<dbReference type="InterPro" id="IPR044929">
    <property type="entry name" value="DNA/RNA_non-sp_Endonuclease_sf"/>
</dbReference>
<dbReference type="SMART" id="SM00477">
    <property type="entry name" value="NUC"/>
    <property type="match status" value="1"/>
</dbReference>
<dbReference type="SMART" id="SM00892">
    <property type="entry name" value="Endonuclease_NS"/>
    <property type="match status" value="1"/>
</dbReference>